<feature type="domain" description="AMP-dependent synthetase/ligase" evidence="3">
    <location>
        <begin position="28"/>
        <end position="358"/>
    </location>
</feature>
<name>A0A0C3GI66_OIDMZ</name>
<evidence type="ECO:0000256" key="1">
    <source>
        <dbReference type="ARBA" id="ARBA00022450"/>
    </source>
</evidence>
<dbReference type="PANTHER" id="PTHR43439:SF2">
    <property type="entry name" value="ENZYME, PUTATIVE (JCVI)-RELATED"/>
    <property type="match status" value="1"/>
</dbReference>
<keyword evidence="2" id="KW-0597">Phosphoprotein</keyword>
<reference evidence="5" key="2">
    <citation type="submission" date="2015-01" db="EMBL/GenBank/DDBJ databases">
        <title>Evolutionary Origins and Diversification of the Mycorrhizal Mutualists.</title>
        <authorList>
            <consortium name="DOE Joint Genome Institute"/>
            <consortium name="Mycorrhizal Genomics Consortium"/>
            <person name="Kohler A."/>
            <person name="Kuo A."/>
            <person name="Nagy L.G."/>
            <person name="Floudas D."/>
            <person name="Copeland A."/>
            <person name="Barry K.W."/>
            <person name="Cichocki N."/>
            <person name="Veneault-Fourrey C."/>
            <person name="LaButti K."/>
            <person name="Lindquist E.A."/>
            <person name="Lipzen A."/>
            <person name="Lundell T."/>
            <person name="Morin E."/>
            <person name="Murat C."/>
            <person name="Riley R."/>
            <person name="Ohm R."/>
            <person name="Sun H."/>
            <person name="Tunlid A."/>
            <person name="Henrissat B."/>
            <person name="Grigoriev I.V."/>
            <person name="Hibbett D.S."/>
            <person name="Martin F."/>
        </authorList>
    </citation>
    <scope>NUCLEOTIDE SEQUENCE [LARGE SCALE GENOMIC DNA]</scope>
    <source>
        <strain evidence="5">Zn</strain>
    </source>
</reference>
<proteinExistence type="predicted"/>
<keyword evidence="5" id="KW-1185">Reference proteome</keyword>
<dbReference type="SUPFAM" id="SSF56801">
    <property type="entry name" value="Acetyl-CoA synthetase-like"/>
    <property type="match status" value="1"/>
</dbReference>
<dbReference type="PANTHER" id="PTHR43439">
    <property type="entry name" value="PHENYLACETATE-COENZYME A LIGASE"/>
    <property type="match status" value="1"/>
</dbReference>
<dbReference type="EMBL" id="KN832886">
    <property type="protein sequence ID" value="KIM95835.1"/>
    <property type="molecule type" value="Genomic_DNA"/>
</dbReference>
<evidence type="ECO:0000313" key="4">
    <source>
        <dbReference type="EMBL" id="KIM95835.1"/>
    </source>
</evidence>
<dbReference type="InterPro" id="IPR020845">
    <property type="entry name" value="AMP-binding_CS"/>
</dbReference>
<organism evidence="4 5">
    <name type="scientific">Oidiodendron maius (strain Zn)</name>
    <dbReference type="NCBI Taxonomy" id="913774"/>
    <lineage>
        <taxon>Eukaryota</taxon>
        <taxon>Fungi</taxon>
        <taxon>Dikarya</taxon>
        <taxon>Ascomycota</taxon>
        <taxon>Pezizomycotina</taxon>
        <taxon>Leotiomycetes</taxon>
        <taxon>Leotiomycetes incertae sedis</taxon>
        <taxon>Myxotrichaceae</taxon>
        <taxon>Oidiodendron</taxon>
    </lineage>
</organism>
<gene>
    <name evidence="4" type="ORF">OIDMADRAFT_133809</name>
</gene>
<dbReference type="Pfam" id="PF00501">
    <property type="entry name" value="AMP-binding"/>
    <property type="match status" value="1"/>
</dbReference>
<accession>A0A0C3GI66</accession>
<evidence type="ECO:0000256" key="2">
    <source>
        <dbReference type="ARBA" id="ARBA00022553"/>
    </source>
</evidence>
<dbReference type="HOGENOM" id="CLU_002220_3_1_1"/>
<reference evidence="4 5" key="1">
    <citation type="submission" date="2014-04" db="EMBL/GenBank/DDBJ databases">
        <authorList>
            <consortium name="DOE Joint Genome Institute"/>
            <person name="Kuo A."/>
            <person name="Martino E."/>
            <person name="Perotto S."/>
            <person name="Kohler A."/>
            <person name="Nagy L.G."/>
            <person name="Floudas D."/>
            <person name="Copeland A."/>
            <person name="Barry K.W."/>
            <person name="Cichocki N."/>
            <person name="Veneault-Fourrey C."/>
            <person name="LaButti K."/>
            <person name="Lindquist E.A."/>
            <person name="Lipzen A."/>
            <person name="Lundell T."/>
            <person name="Morin E."/>
            <person name="Murat C."/>
            <person name="Sun H."/>
            <person name="Tunlid A."/>
            <person name="Henrissat B."/>
            <person name="Grigoriev I.V."/>
            <person name="Hibbett D.S."/>
            <person name="Martin F."/>
            <person name="Nordberg H.P."/>
            <person name="Cantor M.N."/>
            <person name="Hua S.X."/>
        </authorList>
    </citation>
    <scope>NUCLEOTIDE SEQUENCE [LARGE SCALE GENOMIC DNA]</scope>
    <source>
        <strain evidence="4 5">Zn</strain>
    </source>
</reference>
<dbReference type="InterPro" id="IPR000873">
    <property type="entry name" value="AMP-dep_synth/lig_dom"/>
</dbReference>
<dbReference type="STRING" id="913774.A0A0C3GI66"/>
<dbReference type="Gene3D" id="3.40.50.12780">
    <property type="entry name" value="N-terminal domain of ligase-like"/>
    <property type="match status" value="1"/>
</dbReference>
<protein>
    <recommendedName>
        <fullName evidence="3">AMP-dependent synthetase/ligase domain-containing protein</fullName>
    </recommendedName>
</protein>
<sequence>MDLVPVTSTGSAKDGMKYGERLLPQLIDEKARTHPDDVVGMMAKSEDISAGFSTLSYSQLSNAISFTAHWIDAKLGSNNEVNEPICFIGIQDFRYWVMELAAMKTGHPILIPSTRNAVSNTVSLLNATKCSKLFYAGPLAAHAQKIADATPDGLGTFEIPDLEFMVHQVTDHYSYTKTWEEAKRDTAMIVHTSGSTGAPKPIYYNHIHLNRPDRDHLVEPVRGRISADTTLLGKSKLTFIGTPFFHLSGISFSVAVFFRGSIAVIGPPMLTGSGKIIGDIIKALHDIHGIVLVPSLCDTVFIDYGSELLPYMKELFHVCWLGGSIYIGPIAQATGDFITSHTSAHLWQIMASTETHLHPYLIPPSQNWMHLLFHPTLGPTAELLPGASTADGRQLYEIVQNRKADSDPGRAFQVVFDIFPELQQWRSRDLVTRLELDGDVLYNFQGRLDDILILRTGLKVNPVDLEVMVSGHPLLSGCLVFGSDKPKCGLLVEPKSKDVPSEDLIEKVWRYVVDANATLPEHARVERNMILIVAPMSFPRAGKGSIVRSLTYQVYNREIQALYL</sequence>
<dbReference type="InParanoid" id="A0A0C3GI66"/>
<dbReference type="Proteomes" id="UP000054321">
    <property type="component" value="Unassembled WGS sequence"/>
</dbReference>
<evidence type="ECO:0000259" key="3">
    <source>
        <dbReference type="Pfam" id="PF00501"/>
    </source>
</evidence>
<dbReference type="OrthoDB" id="429813at2759"/>
<evidence type="ECO:0000313" key="5">
    <source>
        <dbReference type="Proteomes" id="UP000054321"/>
    </source>
</evidence>
<dbReference type="PROSITE" id="PS00455">
    <property type="entry name" value="AMP_BINDING"/>
    <property type="match status" value="1"/>
</dbReference>
<dbReference type="InterPro" id="IPR051414">
    <property type="entry name" value="Adenylate-forming_Reductase"/>
</dbReference>
<dbReference type="Pfam" id="PF23562">
    <property type="entry name" value="AMP-binding_C_3"/>
    <property type="match status" value="1"/>
</dbReference>
<keyword evidence="1" id="KW-0596">Phosphopantetheine</keyword>
<dbReference type="AlphaFoldDB" id="A0A0C3GI66"/>
<dbReference type="InterPro" id="IPR042099">
    <property type="entry name" value="ANL_N_sf"/>
</dbReference>